<dbReference type="AlphaFoldDB" id="A0AAW9R1A5"/>
<organism evidence="1 2">
    <name type="scientific">Denitratimonas tolerans</name>
    <dbReference type="NCBI Taxonomy" id="1338420"/>
    <lineage>
        <taxon>Bacteria</taxon>
        <taxon>Pseudomonadati</taxon>
        <taxon>Pseudomonadota</taxon>
        <taxon>Gammaproteobacteria</taxon>
        <taxon>Lysobacterales</taxon>
        <taxon>Lysobacteraceae</taxon>
        <taxon>Denitratimonas</taxon>
    </lineage>
</organism>
<sequence length="82" mass="9041">MRTTLTLDPDVIALLKQATHAQQRPFKQVVNDALRKGLSAPGKPAPFVQKSYPMGRPRVDLTKALALAGELDDQSTLARYRP</sequence>
<protein>
    <recommendedName>
        <fullName evidence="3">Antitoxin</fullName>
    </recommendedName>
</protein>
<evidence type="ECO:0000313" key="1">
    <source>
        <dbReference type="EMBL" id="MEJ1249180.1"/>
    </source>
</evidence>
<reference evidence="1 2" key="1">
    <citation type="journal article" date="2016" name="Antonie Van Leeuwenhoek">
        <title>Denitratimonas tolerans gen. nov., sp. nov., a denitrifying bacterium isolated from a bioreactor for tannery wastewater treatment.</title>
        <authorList>
            <person name="Han S.I."/>
            <person name="Kim J.O."/>
            <person name="Lee Y.R."/>
            <person name="Ekpeghere K.I."/>
            <person name="Koh S.C."/>
            <person name="Whang K.S."/>
        </authorList>
    </citation>
    <scope>NUCLEOTIDE SEQUENCE [LARGE SCALE GENOMIC DNA]</scope>
    <source>
        <strain evidence="1 2">KACC 17565</strain>
    </source>
</reference>
<dbReference type="Proteomes" id="UP001364472">
    <property type="component" value="Unassembled WGS sequence"/>
</dbReference>
<accession>A0AAW9R1A5</accession>
<gene>
    <name evidence="1" type="ORF">WB794_05770</name>
</gene>
<dbReference type="EMBL" id="JBBDHC010000006">
    <property type="protein sequence ID" value="MEJ1249180.1"/>
    <property type="molecule type" value="Genomic_DNA"/>
</dbReference>
<proteinExistence type="predicted"/>
<name>A0AAW9R1A5_9GAMM</name>
<evidence type="ECO:0008006" key="3">
    <source>
        <dbReference type="Google" id="ProtNLM"/>
    </source>
</evidence>
<comment type="caution">
    <text evidence="1">The sequence shown here is derived from an EMBL/GenBank/DDBJ whole genome shotgun (WGS) entry which is preliminary data.</text>
</comment>
<dbReference type="RefSeq" id="WP_337334895.1">
    <property type="nucleotide sequence ID" value="NZ_JBBDHC010000006.1"/>
</dbReference>
<keyword evidence="2" id="KW-1185">Reference proteome</keyword>
<evidence type="ECO:0000313" key="2">
    <source>
        <dbReference type="Proteomes" id="UP001364472"/>
    </source>
</evidence>